<gene>
    <name evidence="1" type="ORF">IDJ75_08735</name>
</gene>
<name>A0ABR7X447_9SPHI</name>
<evidence type="ECO:0000313" key="2">
    <source>
        <dbReference type="Proteomes" id="UP000618754"/>
    </source>
</evidence>
<accession>A0ABR7X447</accession>
<dbReference type="EMBL" id="JACWMW010000002">
    <property type="protein sequence ID" value="MBD1385360.1"/>
    <property type="molecule type" value="Genomic_DNA"/>
</dbReference>
<dbReference type="RefSeq" id="WP_191175238.1">
    <property type="nucleotide sequence ID" value="NZ_JACWMW010000002.1"/>
</dbReference>
<evidence type="ECO:0000313" key="1">
    <source>
        <dbReference type="EMBL" id="MBD1385360.1"/>
    </source>
</evidence>
<reference evidence="1 2" key="1">
    <citation type="submission" date="2020-09" db="EMBL/GenBank/DDBJ databases">
        <title>Novel species of Mucilaginibacter isolated from a glacier on the Tibetan Plateau.</title>
        <authorList>
            <person name="Liu Q."/>
            <person name="Xin Y.-H."/>
        </authorList>
    </citation>
    <scope>NUCLEOTIDE SEQUENCE [LARGE SCALE GENOMIC DNA]</scope>
    <source>
        <strain evidence="1 2">CGMCC 1.13878</strain>
    </source>
</reference>
<comment type="caution">
    <text evidence="1">The sequence shown here is derived from an EMBL/GenBank/DDBJ whole genome shotgun (WGS) entry which is preliminary data.</text>
</comment>
<proteinExistence type="predicted"/>
<protein>
    <submittedName>
        <fullName evidence="1">Uncharacterized protein</fullName>
    </submittedName>
</protein>
<sequence length="140" mass="15740">MRLLSIILLFVVVTLSSFAQVKPVRIGRHAFTIQYISFNKTGPGSVLIKSIGENEYSIEGEQRDKSKNEYVTIKGTFLASGRILKFNGKIVSRISYVNSGQPCESNGLVLFKASGKRKYWRLQSMLNCDGVSTDYIDIFF</sequence>
<keyword evidence="2" id="KW-1185">Reference proteome</keyword>
<organism evidence="1 2">
    <name type="scientific">Mucilaginibacter rigui</name>
    <dbReference type="NCBI Taxonomy" id="534635"/>
    <lineage>
        <taxon>Bacteria</taxon>
        <taxon>Pseudomonadati</taxon>
        <taxon>Bacteroidota</taxon>
        <taxon>Sphingobacteriia</taxon>
        <taxon>Sphingobacteriales</taxon>
        <taxon>Sphingobacteriaceae</taxon>
        <taxon>Mucilaginibacter</taxon>
    </lineage>
</organism>
<dbReference type="Proteomes" id="UP000618754">
    <property type="component" value="Unassembled WGS sequence"/>
</dbReference>